<keyword evidence="9 10" id="KW-0739">Sodium transport</keyword>
<dbReference type="GO" id="GO:0051453">
    <property type="term" value="P:regulation of intracellular pH"/>
    <property type="evidence" value="ECO:0007669"/>
    <property type="project" value="TreeGrafter"/>
</dbReference>
<dbReference type="KEGG" id="nhu:H0264_29580"/>
<keyword evidence="2 10" id="KW-0813">Transport</keyword>
<dbReference type="GO" id="GO:0098719">
    <property type="term" value="P:sodium ion import across plasma membrane"/>
    <property type="evidence" value="ECO:0007669"/>
    <property type="project" value="TreeGrafter"/>
</dbReference>
<dbReference type="NCBIfam" id="TIGR00831">
    <property type="entry name" value="a_cpa1"/>
    <property type="match status" value="1"/>
</dbReference>
<comment type="function">
    <text evidence="10">Na(+)/H(+) antiporter that extrudes sodium in exchange for external protons.</text>
</comment>
<dbReference type="InterPro" id="IPR018422">
    <property type="entry name" value="Cation/H_exchanger_CPA1"/>
</dbReference>
<keyword evidence="5 10" id="KW-1133">Transmembrane helix</keyword>
<evidence type="ECO:0000256" key="5">
    <source>
        <dbReference type="ARBA" id="ARBA00022989"/>
    </source>
</evidence>
<evidence type="ECO:0000256" key="4">
    <source>
        <dbReference type="ARBA" id="ARBA00022692"/>
    </source>
</evidence>
<evidence type="ECO:0000256" key="6">
    <source>
        <dbReference type="ARBA" id="ARBA00023053"/>
    </source>
</evidence>
<feature type="transmembrane region" description="Helical" evidence="10">
    <location>
        <begin position="211"/>
        <end position="229"/>
    </location>
</feature>
<accession>A0A7D6ZMM7</accession>
<keyword evidence="10" id="KW-0050">Antiport</keyword>
<evidence type="ECO:0000259" key="11">
    <source>
        <dbReference type="Pfam" id="PF00999"/>
    </source>
</evidence>
<feature type="transmembrane region" description="Helical" evidence="10">
    <location>
        <begin position="84"/>
        <end position="104"/>
    </location>
</feature>
<feature type="transmembrane region" description="Helical" evidence="10">
    <location>
        <begin position="156"/>
        <end position="177"/>
    </location>
</feature>
<comment type="similarity">
    <text evidence="10">Belongs to the monovalent cation:proton antiporter 1 (CPA1) transporter (TC 2.A.36) family.</text>
</comment>
<dbReference type="GO" id="GO:0015385">
    <property type="term" value="F:sodium:proton antiporter activity"/>
    <property type="evidence" value="ECO:0007669"/>
    <property type="project" value="InterPro"/>
</dbReference>
<dbReference type="Gene3D" id="6.10.140.1330">
    <property type="match status" value="1"/>
</dbReference>
<feature type="domain" description="Cation/H+ exchanger transmembrane" evidence="11">
    <location>
        <begin position="12"/>
        <end position="404"/>
    </location>
</feature>
<keyword evidence="6 10" id="KW-0915">Sodium</keyword>
<dbReference type="PANTHER" id="PTHR10110:SF86">
    <property type="entry name" value="SODIUM_HYDROGEN EXCHANGER 7"/>
    <property type="match status" value="1"/>
</dbReference>
<dbReference type="InterPro" id="IPR006153">
    <property type="entry name" value="Cation/H_exchanger_TM"/>
</dbReference>
<evidence type="ECO:0000256" key="8">
    <source>
        <dbReference type="ARBA" id="ARBA00023136"/>
    </source>
</evidence>
<keyword evidence="3 10" id="KW-1003">Cell membrane</keyword>
<keyword evidence="7 10" id="KW-0406">Ion transport</keyword>
<feature type="transmembrane region" description="Helical" evidence="10">
    <location>
        <begin position="304"/>
        <end position="326"/>
    </location>
</feature>
<organism evidence="12 13">
    <name type="scientific">Nocardia huaxiensis</name>
    <dbReference type="NCBI Taxonomy" id="2755382"/>
    <lineage>
        <taxon>Bacteria</taxon>
        <taxon>Bacillati</taxon>
        <taxon>Actinomycetota</taxon>
        <taxon>Actinomycetes</taxon>
        <taxon>Mycobacteriales</taxon>
        <taxon>Nocardiaceae</taxon>
        <taxon>Nocardia</taxon>
    </lineage>
</organism>
<dbReference type="RefSeq" id="WP_181580589.1">
    <property type="nucleotide sequence ID" value="NZ_CP059399.1"/>
</dbReference>
<dbReference type="AlphaFoldDB" id="A0A7D6ZMM7"/>
<evidence type="ECO:0000313" key="13">
    <source>
        <dbReference type="Proteomes" id="UP000515512"/>
    </source>
</evidence>
<dbReference type="Pfam" id="PF00999">
    <property type="entry name" value="Na_H_Exchanger"/>
    <property type="match status" value="1"/>
</dbReference>
<sequence length="530" mass="57557">MHNQLELIFLVLFATILAQPLGKRLGQAPAVLMTAFGVVLALIPAVPEIHIDPDLILPLVLPPLLYAAARRTSWRQFADNWGAISLRAVVLVIVTAGVVGWVFHSWYPSIPIAAAIALGALVSPPDPVAVSALAGKLGLPRRLVSVLEGEGLFNDVTAIVIYTAAINATVTGAFSTWGTLRDFLLSAVVAVVVGLLFGWSGSKIMRRLDEAPWQVALGLLLPFAAYGVAEARDGSAVLAVLVCSLYLTDAATDFSDSDYRLVGDSFWEITEMLVTGFAFGLIGLELSTVLRDAGPDWPGYLGGAAVVIAVVVILRLLWLLGTTAIFQSWWRHRDVDEPYTWRETIVTWWAGMRGVATVALALAVPFTTDNGEPFPGRTEILFTAFAVVLFTLLLQGPTLPAVVRATGVHADTEQERAIELRLWGRVLNAELARLKEVATDEQLPDDVYERLRDGLERRLAQADPEAADRNAKVTTDRTLAFTKRMRAITNDVLEAGRTEALAARREPGIPPDVVDRVMRRLDLRTNAGPP</sequence>
<feature type="transmembrane region" description="Helical" evidence="10">
    <location>
        <begin position="266"/>
        <end position="284"/>
    </location>
</feature>
<gene>
    <name evidence="12" type="ORF">H0264_29580</name>
</gene>
<feature type="transmembrane region" description="Helical" evidence="10">
    <location>
        <begin position="346"/>
        <end position="368"/>
    </location>
</feature>
<evidence type="ECO:0000313" key="12">
    <source>
        <dbReference type="EMBL" id="QLY29385.1"/>
    </source>
</evidence>
<feature type="transmembrane region" description="Helical" evidence="10">
    <location>
        <begin position="183"/>
        <end position="199"/>
    </location>
</feature>
<protein>
    <submittedName>
        <fullName evidence="12">Na+/H+ antiporter</fullName>
    </submittedName>
</protein>
<evidence type="ECO:0000256" key="3">
    <source>
        <dbReference type="ARBA" id="ARBA00022475"/>
    </source>
</evidence>
<dbReference type="Proteomes" id="UP000515512">
    <property type="component" value="Chromosome"/>
</dbReference>
<feature type="transmembrane region" description="Helical" evidence="10">
    <location>
        <begin position="235"/>
        <end position="254"/>
    </location>
</feature>
<evidence type="ECO:0000256" key="7">
    <source>
        <dbReference type="ARBA" id="ARBA00023065"/>
    </source>
</evidence>
<feature type="transmembrane region" description="Helical" evidence="10">
    <location>
        <begin position="380"/>
        <end position="403"/>
    </location>
</feature>
<evidence type="ECO:0000256" key="1">
    <source>
        <dbReference type="ARBA" id="ARBA00004651"/>
    </source>
</evidence>
<dbReference type="GO" id="GO:0015386">
    <property type="term" value="F:potassium:proton antiporter activity"/>
    <property type="evidence" value="ECO:0007669"/>
    <property type="project" value="TreeGrafter"/>
</dbReference>
<name>A0A7D6ZMM7_9NOCA</name>
<feature type="transmembrane region" description="Helical" evidence="10">
    <location>
        <begin position="28"/>
        <end position="46"/>
    </location>
</feature>
<evidence type="ECO:0000256" key="9">
    <source>
        <dbReference type="ARBA" id="ARBA00023201"/>
    </source>
</evidence>
<proteinExistence type="inferred from homology"/>
<dbReference type="EMBL" id="CP059399">
    <property type="protein sequence ID" value="QLY29385.1"/>
    <property type="molecule type" value="Genomic_DNA"/>
</dbReference>
<comment type="caution">
    <text evidence="10">Lacks conserved residue(s) required for the propagation of feature annotation.</text>
</comment>
<evidence type="ECO:0000256" key="2">
    <source>
        <dbReference type="ARBA" id="ARBA00022448"/>
    </source>
</evidence>
<dbReference type="PANTHER" id="PTHR10110">
    <property type="entry name" value="SODIUM/HYDROGEN EXCHANGER"/>
    <property type="match status" value="1"/>
</dbReference>
<comment type="subcellular location">
    <subcellularLocation>
        <location evidence="1 10">Cell membrane</location>
        <topology evidence="1 10">Multi-pass membrane protein</topology>
    </subcellularLocation>
</comment>
<keyword evidence="4 10" id="KW-0812">Transmembrane</keyword>
<dbReference type="InterPro" id="IPR004705">
    <property type="entry name" value="Cation/H_exchanger_CPA1_bac"/>
</dbReference>
<keyword evidence="8 10" id="KW-0472">Membrane</keyword>
<dbReference type="GO" id="GO:0005886">
    <property type="term" value="C:plasma membrane"/>
    <property type="evidence" value="ECO:0007669"/>
    <property type="project" value="UniProtKB-SubCell"/>
</dbReference>
<evidence type="ECO:0000256" key="10">
    <source>
        <dbReference type="RuleBase" id="RU366002"/>
    </source>
</evidence>
<reference evidence="12 13" key="1">
    <citation type="submission" date="2020-07" db="EMBL/GenBank/DDBJ databases">
        <authorList>
            <person name="Zhuang K."/>
            <person name="Ran Y."/>
        </authorList>
    </citation>
    <scope>NUCLEOTIDE SEQUENCE [LARGE SCALE GENOMIC DNA]</scope>
    <source>
        <strain evidence="12 13">WCH-YHL-001</strain>
    </source>
</reference>
<keyword evidence="13" id="KW-1185">Reference proteome</keyword>